<evidence type="ECO:0000313" key="4">
    <source>
        <dbReference type="Proteomes" id="UP000425960"/>
    </source>
</evidence>
<reference evidence="3 4" key="1">
    <citation type="submission" date="2019-11" db="EMBL/GenBank/DDBJ databases">
        <title>Comparative genomics of hydrocarbon-degrading Desulfosarcina strains.</title>
        <authorList>
            <person name="Watanabe M."/>
            <person name="Kojima H."/>
            <person name="Fukui M."/>
        </authorList>
    </citation>
    <scope>NUCLEOTIDE SEQUENCE [LARGE SCALE GENOMIC DNA]</scope>
    <source>
        <strain evidence="3 4">28bB2T</strain>
    </source>
</reference>
<dbReference type="RefSeq" id="WP_155313883.1">
    <property type="nucleotide sequence ID" value="NZ_AP021876.1"/>
</dbReference>
<evidence type="ECO:0000256" key="1">
    <source>
        <dbReference type="SAM" id="MobiDB-lite"/>
    </source>
</evidence>
<dbReference type="KEGG" id="dov:DSCO28_68990"/>
<dbReference type="EMBL" id="AP021876">
    <property type="protein sequence ID" value="BBO86333.1"/>
    <property type="molecule type" value="Genomic_DNA"/>
</dbReference>
<name>A0A5K8A1C2_9BACT</name>
<evidence type="ECO:0000256" key="2">
    <source>
        <dbReference type="SAM" id="Phobius"/>
    </source>
</evidence>
<keyword evidence="2" id="KW-0472">Membrane</keyword>
<protein>
    <recommendedName>
        <fullName evidence="5">Type 4 fimbrial biogenesis protein PilX N-terminal domain-containing protein</fullName>
    </recommendedName>
</protein>
<dbReference type="Proteomes" id="UP000425960">
    <property type="component" value="Chromosome"/>
</dbReference>
<dbReference type="AlphaFoldDB" id="A0A5K8A1C2"/>
<proteinExistence type="predicted"/>
<organism evidence="3 4">
    <name type="scientific">Desulfosarcina ovata subsp. sediminis</name>
    <dbReference type="NCBI Taxonomy" id="885957"/>
    <lineage>
        <taxon>Bacteria</taxon>
        <taxon>Pseudomonadati</taxon>
        <taxon>Thermodesulfobacteriota</taxon>
        <taxon>Desulfobacteria</taxon>
        <taxon>Desulfobacterales</taxon>
        <taxon>Desulfosarcinaceae</taxon>
        <taxon>Desulfosarcina</taxon>
    </lineage>
</organism>
<sequence length="200" mass="22028">MISRNAHQRQRKEPVQGVTRHVDNPEGSAIILAVLLLLILTLGGIIAIDYSNVELKYTRNDIERKQLFYYSESAGHEVAYDVDKTTTNDYAILDTATPIIVTQISAGTRISNPTATQVTNYTDTAWPVNTGNADLGSLTDREYAYRVYYIGLGQMPKGFGADFSSFVYDISTRVQETTATGIEIHSAAIAQGFRKIGPKS</sequence>
<keyword evidence="2" id="KW-1133">Transmembrane helix</keyword>
<gene>
    <name evidence="3" type="ORF">DSCO28_68990</name>
</gene>
<keyword evidence="2" id="KW-0812">Transmembrane</keyword>
<feature type="compositionally biased region" description="Basic residues" evidence="1">
    <location>
        <begin position="1"/>
        <end position="10"/>
    </location>
</feature>
<feature type="region of interest" description="Disordered" evidence="1">
    <location>
        <begin position="1"/>
        <end position="20"/>
    </location>
</feature>
<evidence type="ECO:0008006" key="5">
    <source>
        <dbReference type="Google" id="ProtNLM"/>
    </source>
</evidence>
<feature type="transmembrane region" description="Helical" evidence="2">
    <location>
        <begin position="29"/>
        <end position="50"/>
    </location>
</feature>
<accession>A0A5K8A1C2</accession>
<evidence type="ECO:0000313" key="3">
    <source>
        <dbReference type="EMBL" id="BBO86333.1"/>
    </source>
</evidence>